<dbReference type="EMBL" id="RIBY02001778">
    <property type="protein sequence ID" value="KAH9828153.1"/>
    <property type="molecule type" value="Genomic_DNA"/>
</dbReference>
<dbReference type="Proteomes" id="UP001138500">
    <property type="component" value="Unassembled WGS sequence"/>
</dbReference>
<keyword evidence="2" id="KW-1185">Reference proteome</keyword>
<dbReference type="OrthoDB" id="5230873at2759"/>
<comment type="caution">
    <text evidence="1">The sequence shown here is derived from an EMBL/GenBank/DDBJ whole genome shotgun (WGS) entry which is preliminary data.</text>
</comment>
<evidence type="ECO:0000313" key="2">
    <source>
        <dbReference type="Proteomes" id="UP001138500"/>
    </source>
</evidence>
<accession>A0A9W7ST43</accession>
<organism evidence="1 2">
    <name type="scientific">Teratosphaeria destructans</name>
    <dbReference type="NCBI Taxonomy" id="418781"/>
    <lineage>
        <taxon>Eukaryota</taxon>
        <taxon>Fungi</taxon>
        <taxon>Dikarya</taxon>
        <taxon>Ascomycota</taxon>
        <taxon>Pezizomycotina</taxon>
        <taxon>Dothideomycetes</taxon>
        <taxon>Dothideomycetidae</taxon>
        <taxon>Mycosphaerellales</taxon>
        <taxon>Teratosphaeriaceae</taxon>
        <taxon>Teratosphaeria</taxon>
    </lineage>
</organism>
<dbReference type="AlphaFoldDB" id="A0A9W7ST43"/>
<name>A0A9W7ST43_9PEZI</name>
<proteinExistence type="predicted"/>
<gene>
    <name evidence="1" type="ORF">Tdes44962_MAKER02515</name>
</gene>
<protein>
    <submittedName>
        <fullName evidence="1">Uncharacterized protein</fullName>
    </submittedName>
</protein>
<reference evidence="1 2" key="2">
    <citation type="journal article" date="2021" name="Curr. Genet.">
        <title>Genetic response to nitrogen starvation in the aggressive Eucalyptus foliar pathogen Teratosphaeria destructans.</title>
        <authorList>
            <person name="Havenga M."/>
            <person name="Wingfield B.D."/>
            <person name="Wingfield M.J."/>
            <person name="Dreyer L.L."/>
            <person name="Roets F."/>
            <person name="Aylward J."/>
        </authorList>
    </citation>
    <scope>NUCLEOTIDE SEQUENCE [LARGE SCALE GENOMIC DNA]</scope>
    <source>
        <strain evidence="1">CMW44962</strain>
    </source>
</reference>
<reference evidence="1 2" key="1">
    <citation type="journal article" date="2018" name="IMA Fungus">
        <title>IMA Genome-F 10: Nine draft genome sequences of Claviceps purpurea s.lat., including C. arundinis, C. humidiphila, and C. cf. spartinae, pseudomolecules for the pitch canker pathogen Fusarium circinatum, draft genome of Davidsoniella eucalypti, Grosmannia galeiformis, Quambalaria eucalypti, and Teratosphaeria destructans.</title>
        <authorList>
            <person name="Wingfield B.D."/>
            <person name="Liu M."/>
            <person name="Nguyen H.D."/>
            <person name="Lane F.A."/>
            <person name="Morgan S.W."/>
            <person name="De Vos L."/>
            <person name="Wilken P.M."/>
            <person name="Duong T.A."/>
            <person name="Aylward J."/>
            <person name="Coetzee M.P."/>
            <person name="Dadej K."/>
            <person name="De Beer Z.W."/>
            <person name="Findlay W."/>
            <person name="Havenga M."/>
            <person name="Kolarik M."/>
            <person name="Menzies J.G."/>
            <person name="Naidoo K."/>
            <person name="Pochopski O."/>
            <person name="Shoukouhi P."/>
            <person name="Santana Q.C."/>
            <person name="Seifert K.A."/>
            <person name="Soal N."/>
            <person name="Steenkamp E.T."/>
            <person name="Tatham C.T."/>
            <person name="van der Nest M.A."/>
            <person name="Wingfield M.J."/>
        </authorList>
    </citation>
    <scope>NUCLEOTIDE SEQUENCE [LARGE SCALE GENOMIC DNA]</scope>
    <source>
        <strain evidence="1">CMW44962</strain>
    </source>
</reference>
<evidence type="ECO:0000313" key="1">
    <source>
        <dbReference type="EMBL" id="KAH9828153.1"/>
    </source>
</evidence>
<sequence length="219" mass="23909">MTVNHSLVGKVYDPPPDSSCASHHNVLARSFHQTHGGMFWAKIFAIATTASLASALAMHQARAKTSLGTFYAYGRGGAMPLFYADGQAYLGWTPPAGAKEATNVTFVEDDNGDWIARPANSSFQKNWTTPRLFIDTTPGAFISAGFTEATNTSVTTTGFMMFGTLAMWKSNDGKLQSLWYAANTTQEGLYHLKWNVDNTIEDDATPVALKNVQYKHGMH</sequence>